<reference evidence="2 3" key="1">
    <citation type="submission" date="2020-11" db="EMBL/GenBank/DDBJ databases">
        <title>P. mediterranea TC4 genome.</title>
        <authorList>
            <person name="Molmeret M."/>
        </authorList>
    </citation>
    <scope>NUCLEOTIDE SEQUENCE [LARGE SCALE GENOMIC DNA]</scope>
    <source>
        <strain evidence="2 3">TC4</strain>
    </source>
</reference>
<keyword evidence="3" id="KW-1185">Reference proteome</keyword>
<evidence type="ECO:0008006" key="4">
    <source>
        <dbReference type="Google" id="ProtNLM"/>
    </source>
</evidence>
<comment type="caution">
    <text evidence="2">The sequence shown here is derived from an EMBL/GenBank/DDBJ whole genome shotgun (WGS) entry which is preliminary data.</text>
</comment>
<accession>A0ABS0A3J2</accession>
<feature type="region of interest" description="Disordered" evidence="1">
    <location>
        <begin position="29"/>
        <end position="48"/>
    </location>
</feature>
<gene>
    <name evidence="2" type="ORF">FNJ87_06115</name>
</gene>
<dbReference type="Proteomes" id="UP001194729">
    <property type="component" value="Unassembled WGS sequence"/>
</dbReference>
<proteinExistence type="predicted"/>
<evidence type="ECO:0000313" key="2">
    <source>
        <dbReference type="EMBL" id="MBF4983927.1"/>
    </source>
</evidence>
<name>A0ABS0A3J2_9FLAO</name>
<protein>
    <recommendedName>
        <fullName evidence="4">Transcription elongation factor</fullName>
    </recommendedName>
</protein>
<evidence type="ECO:0000313" key="3">
    <source>
        <dbReference type="Proteomes" id="UP001194729"/>
    </source>
</evidence>
<organism evidence="2 3">
    <name type="scientific">Nonlabens mediterrranea</name>
    <dbReference type="NCBI Taxonomy" id="1419947"/>
    <lineage>
        <taxon>Bacteria</taxon>
        <taxon>Pseudomonadati</taxon>
        <taxon>Bacteroidota</taxon>
        <taxon>Flavobacteriia</taxon>
        <taxon>Flavobacteriales</taxon>
        <taxon>Flavobacteriaceae</taxon>
        <taxon>Nonlabens</taxon>
    </lineage>
</organism>
<dbReference type="EMBL" id="JADKYU010000312">
    <property type="protein sequence ID" value="MBF4983927.1"/>
    <property type="molecule type" value="Genomic_DNA"/>
</dbReference>
<sequence>MLKINVVNKCKEVIQGSINRYKERVQELSDSLADNDASNDAEDDDGSGELMADFERYNNLKDEHEKLKRVFENISYRSGKTAVTEGALVSTDTNVFLISVSLGELTTDEGDKCFVISSNAPIYEAMKGLTTGDSFTFNGVTRRIIQIN</sequence>
<feature type="compositionally biased region" description="Acidic residues" evidence="1">
    <location>
        <begin position="37"/>
        <end position="47"/>
    </location>
</feature>
<evidence type="ECO:0000256" key="1">
    <source>
        <dbReference type="SAM" id="MobiDB-lite"/>
    </source>
</evidence>